<accession>A0AA41Z611</accession>
<keyword evidence="5" id="KW-0479">Metal-binding</keyword>
<dbReference type="Proteomes" id="UP001165667">
    <property type="component" value="Unassembled WGS sequence"/>
</dbReference>
<keyword evidence="3 4" id="KW-0067">ATP-binding</keyword>
<feature type="binding site" evidence="4">
    <location>
        <position position="60"/>
    </location>
    <ligand>
        <name>substrate</name>
    </ligand>
</feature>
<dbReference type="PIRSF" id="PIRSF006806">
    <property type="entry name" value="FTHF_cligase"/>
    <property type="match status" value="1"/>
</dbReference>
<sequence>MHDLKDELRKAGLKARDGIDPAAREQFANRLAEVGPRLVFDFRRAGEPPVVSLFSPIGSEPGMLPLARALNAAGVRLVLPVDWSHGSPLVYRSWDPEDRLSVGPLGIREPVEHAPELEPDVLFIPASVFDRRGFRLGYGAGNVDRTLRALRARKTIRAIGVAYAVQEHMLVPTESHDEPLDVVVTDHDILFCAKPRQ</sequence>
<comment type="catalytic activity">
    <reaction evidence="5">
        <text>(6S)-5-formyl-5,6,7,8-tetrahydrofolate + ATP = (6R)-5,10-methenyltetrahydrofolate + ADP + phosphate</text>
        <dbReference type="Rhea" id="RHEA:10488"/>
        <dbReference type="ChEBI" id="CHEBI:30616"/>
        <dbReference type="ChEBI" id="CHEBI:43474"/>
        <dbReference type="ChEBI" id="CHEBI:57455"/>
        <dbReference type="ChEBI" id="CHEBI:57457"/>
        <dbReference type="ChEBI" id="CHEBI:456216"/>
        <dbReference type="EC" id="6.3.3.2"/>
    </reaction>
</comment>
<evidence type="ECO:0000313" key="6">
    <source>
        <dbReference type="EMBL" id="MCW6509927.1"/>
    </source>
</evidence>
<evidence type="ECO:0000256" key="1">
    <source>
        <dbReference type="ARBA" id="ARBA00010638"/>
    </source>
</evidence>
<dbReference type="RefSeq" id="WP_282586298.1">
    <property type="nucleotide sequence ID" value="NZ_JAMOIM010000012.1"/>
</dbReference>
<dbReference type="PANTHER" id="PTHR23407">
    <property type="entry name" value="ATPASE INHIBITOR/5-FORMYLTETRAHYDROFOLATE CYCLO-LIGASE"/>
    <property type="match status" value="1"/>
</dbReference>
<dbReference type="Pfam" id="PF01812">
    <property type="entry name" value="5-FTHF_cyc-lig"/>
    <property type="match status" value="1"/>
</dbReference>
<protein>
    <recommendedName>
        <fullName evidence="5">5-formyltetrahydrofolate cyclo-ligase</fullName>
        <ecNumber evidence="5">6.3.3.2</ecNumber>
    </recommendedName>
</protein>
<comment type="caution">
    <text evidence="6">The sequence shown here is derived from an EMBL/GenBank/DDBJ whole genome shotgun (WGS) entry which is preliminary data.</text>
</comment>
<dbReference type="PANTHER" id="PTHR23407:SF1">
    <property type="entry name" value="5-FORMYLTETRAHYDROFOLATE CYCLO-LIGASE"/>
    <property type="match status" value="1"/>
</dbReference>
<evidence type="ECO:0000313" key="7">
    <source>
        <dbReference type="Proteomes" id="UP001165667"/>
    </source>
</evidence>
<comment type="cofactor">
    <cofactor evidence="5">
        <name>Mg(2+)</name>
        <dbReference type="ChEBI" id="CHEBI:18420"/>
    </cofactor>
</comment>
<keyword evidence="6" id="KW-0436">Ligase</keyword>
<dbReference type="GO" id="GO:0035999">
    <property type="term" value="P:tetrahydrofolate interconversion"/>
    <property type="evidence" value="ECO:0007669"/>
    <property type="project" value="TreeGrafter"/>
</dbReference>
<keyword evidence="7" id="KW-1185">Reference proteome</keyword>
<dbReference type="InterPro" id="IPR002698">
    <property type="entry name" value="FTHF_cligase"/>
</dbReference>
<gene>
    <name evidence="6" type="ORF">M8523_18060</name>
</gene>
<dbReference type="GO" id="GO:0046872">
    <property type="term" value="F:metal ion binding"/>
    <property type="evidence" value="ECO:0007669"/>
    <property type="project" value="UniProtKB-KW"/>
</dbReference>
<name>A0AA41Z611_9HYPH</name>
<dbReference type="Gene3D" id="3.40.50.10420">
    <property type="entry name" value="NagB/RpiA/CoA transferase-like"/>
    <property type="match status" value="1"/>
</dbReference>
<dbReference type="SUPFAM" id="SSF100950">
    <property type="entry name" value="NagB/RpiA/CoA transferase-like"/>
    <property type="match status" value="1"/>
</dbReference>
<dbReference type="GO" id="GO:0030272">
    <property type="term" value="F:5-formyltetrahydrofolate cyclo-ligase activity"/>
    <property type="evidence" value="ECO:0007669"/>
    <property type="project" value="UniProtKB-EC"/>
</dbReference>
<dbReference type="EC" id="6.3.3.2" evidence="5"/>
<evidence type="ECO:0000256" key="2">
    <source>
        <dbReference type="ARBA" id="ARBA00022741"/>
    </source>
</evidence>
<evidence type="ECO:0000256" key="4">
    <source>
        <dbReference type="PIRSR" id="PIRSR006806-1"/>
    </source>
</evidence>
<keyword evidence="5" id="KW-0460">Magnesium</keyword>
<reference evidence="6" key="1">
    <citation type="submission" date="2022-05" db="EMBL/GenBank/DDBJ databases">
        <authorList>
            <person name="Pankratov T."/>
        </authorList>
    </citation>
    <scope>NUCLEOTIDE SEQUENCE</scope>
    <source>
        <strain evidence="6">BP6-180914</strain>
    </source>
</reference>
<dbReference type="InterPro" id="IPR037171">
    <property type="entry name" value="NagB/RpiA_transferase-like"/>
</dbReference>
<evidence type="ECO:0000256" key="5">
    <source>
        <dbReference type="RuleBase" id="RU361279"/>
    </source>
</evidence>
<evidence type="ECO:0000256" key="3">
    <source>
        <dbReference type="ARBA" id="ARBA00022840"/>
    </source>
</evidence>
<keyword evidence="2 4" id="KW-0547">Nucleotide-binding</keyword>
<dbReference type="EMBL" id="JAMOIM010000012">
    <property type="protein sequence ID" value="MCW6509927.1"/>
    <property type="molecule type" value="Genomic_DNA"/>
</dbReference>
<dbReference type="AlphaFoldDB" id="A0AA41Z611"/>
<feature type="binding site" evidence="4">
    <location>
        <begin position="5"/>
        <end position="9"/>
    </location>
    <ligand>
        <name>ATP</name>
        <dbReference type="ChEBI" id="CHEBI:30616"/>
    </ligand>
</feature>
<dbReference type="GO" id="GO:0009396">
    <property type="term" value="P:folic acid-containing compound biosynthetic process"/>
    <property type="evidence" value="ECO:0007669"/>
    <property type="project" value="TreeGrafter"/>
</dbReference>
<proteinExistence type="inferred from homology"/>
<dbReference type="GO" id="GO:0005524">
    <property type="term" value="F:ATP binding"/>
    <property type="evidence" value="ECO:0007669"/>
    <property type="project" value="UniProtKB-KW"/>
</dbReference>
<dbReference type="NCBIfam" id="TIGR02727">
    <property type="entry name" value="MTHFS_bact"/>
    <property type="match status" value="1"/>
</dbReference>
<comment type="similarity">
    <text evidence="1 5">Belongs to the 5-formyltetrahydrofolate cyclo-ligase family.</text>
</comment>
<organism evidence="6 7">
    <name type="scientific">Lichenifustis flavocetrariae</name>
    <dbReference type="NCBI Taxonomy" id="2949735"/>
    <lineage>
        <taxon>Bacteria</taxon>
        <taxon>Pseudomonadati</taxon>
        <taxon>Pseudomonadota</taxon>
        <taxon>Alphaproteobacteria</taxon>
        <taxon>Hyphomicrobiales</taxon>
        <taxon>Lichenihabitantaceae</taxon>
        <taxon>Lichenifustis</taxon>
    </lineage>
</organism>
<dbReference type="InterPro" id="IPR024185">
    <property type="entry name" value="FTHF_cligase-like_sf"/>
</dbReference>